<accession>A0ABQ8U716</accession>
<evidence type="ECO:0000313" key="1">
    <source>
        <dbReference type="EMBL" id="KAJ4455140.1"/>
    </source>
</evidence>
<reference evidence="1" key="1">
    <citation type="journal article" date="2022" name="bioRxiv">
        <title>Genomics of Preaxostyla Flagellates Illuminates Evolutionary Transitions and the Path Towards Mitochondrial Loss.</title>
        <authorList>
            <person name="Novak L.V.F."/>
            <person name="Treitli S.C."/>
            <person name="Pyrih J."/>
            <person name="Halakuc P."/>
            <person name="Pipaliya S.V."/>
            <person name="Vacek V."/>
            <person name="Brzon O."/>
            <person name="Soukal P."/>
            <person name="Eme L."/>
            <person name="Dacks J.B."/>
            <person name="Karnkowska A."/>
            <person name="Elias M."/>
            <person name="Hampl V."/>
        </authorList>
    </citation>
    <scope>NUCLEOTIDE SEQUENCE</scope>
    <source>
        <strain evidence="1">RCP-MX</strain>
    </source>
</reference>
<name>A0ABQ8U716_9EUKA</name>
<gene>
    <name evidence="1" type="ORF">PAPYR_9989</name>
</gene>
<dbReference type="Proteomes" id="UP001141327">
    <property type="component" value="Unassembled WGS sequence"/>
</dbReference>
<protein>
    <submittedName>
        <fullName evidence="1">Uncharacterized protein</fullName>
    </submittedName>
</protein>
<sequence length="118" mass="13451">MGDHQVAEMVLTGPDAAPVEEHPEEFTPEEVALSLYDWVSRHQISRDAYDDLGRLCRGTVLNHAAPHSMYKITRVVYPLSCQLLEVEVHDRHLSTVARTSDSKYFTLSLIQQIRNYPS</sequence>
<dbReference type="EMBL" id="JAPMOS010000118">
    <property type="protein sequence ID" value="KAJ4455140.1"/>
    <property type="molecule type" value="Genomic_DNA"/>
</dbReference>
<keyword evidence="2" id="KW-1185">Reference proteome</keyword>
<comment type="caution">
    <text evidence="1">The sequence shown here is derived from an EMBL/GenBank/DDBJ whole genome shotgun (WGS) entry which is preliminary data.</text>
</comment>
<organism evidence="1 2">
    <name type="scientific">Paratrimastix pyriformis</name>
    <dbReference type="NCBI Taxonomy" id="342808"/>
    <lineage>
        <taxon>Eukaryota</taxon>
        <taxon>Metamonada</taxon>
        <taxon>Preaxostyla</taxon>
        <taxon>Paratrimastigidae</taxon>
        <taxon>Paratrimastix</taxon>
    </lineage>
</organism>
<evidence type="ECO:0000313" key="2">
    <source>
        <dbReference type="Proteomes" id="UP001141327"/>
    </source>
</evidence>
<proteinExistence type="predicted"/>